<evidence type="ECO:0000313" key="3">
    <source>
        <dbReference type="Proteomes" id="UP001578633"/>
    </source>
</evidence>
<feature type="domain" description="Ricin B lectin" evidence="1">
    <location>
        <begin position="62"/>
        <end position="141"/>
    </location>
</feature>
<reference evidence="2 3" key="1">
    <citation type="submission" date="2024-09" db="EMBL/GenBank/DDBJ databases">
        <title>T2T genomes of carrot and Alternaria dauci and their utility for understanding host-pathogen interaction during carrot leaf blight disease.</title>
        <authorList>
            <person name="Liu W."/>
            <person name="Xu S."/>
            <person name="Ou C."/>
            <person name="Liu X."/>
            <person name="Zhuang F."/>
            <person name="Deng X.W."/>
        </authorList>
    </citation>
    <scope>NUCLEOTIDE SEQUENCE [LARGE SCALE GENOMIC DNA]</scope>
    <source>
        <strain evidence="2 3">A2016</strain>
    </source>
</reference>
<dbReference type="InterPro" id="IPR000772">
    <property type="entry name" value="Ricin_B_lectin"/>
</dbReference>
<dbReference type="InterPro" id="IPR035992">
    <property type="entry name" value="Ricin_B-like_lectins"/>
</dbReference>
<dbReference type="RefSeq" id="XP_069303473.1">
    <property type="nucleotide sequence ID" value="XM_069455586.1"/>
</dbReference>
<dbReference type="Gene3D" id="2.80.10.50">
    <property type="match status" value="1"/>
</dbReference>
<comment type="caution">
    <text evidence="2">The sequence shown here is derived from an EMBL/GenBank/DDBJ whole genome shotgun (WGS) entry which is preliminary data.</text>
</comment>
<dbReference type="SUPFAM" id="SSF50370">
    <property type="entry name" value="Ricin B-like lectins"/>
    <property type="match status" value="1"/>
</dbReference>
<name>A0ABR3UB62_9PLEO</name>
<proteinExistence type="predicted"/>
<gene>
    <name evidence="2" type="ORF">ACET3X_009396</name>
</gene>
<keyword evidence="3" id="KW-1185">Reference proteome</keyword>
<organism evidence="2 3">
    <name type="scientific">Alternaria dauci</name>
    <dbReference type="NCBI Taxonomy" id="48095"/>
    <lineage>
        <taxon>Eukaryota</taxon>
        <taxon>Fungi</taxon>
        <taxon>Dikarya</taxon>
        <taxon>Ascomycota</taxon>
        <taxon>Pezizomycotina</taxon>
        <taxon>Dothideomycetes</taxon>
        <taxon>Pleosporomycetidae</taxon>
        <taxon>Pleosporales</taxon>
        <taxon>Pleosporineae</taxon>
        <taxon>Pleosporaceae</taxon>
        <taxon>Alternaria</taxon>
        <taxon>Alternaria sect. Porri</taxon>
    </lineage>
</organism>
<dbReference type="EMBL" id="JBHGVX010000009">
    <property type="protein sequence ID" value="KAL1792889.1"/>
    <property type="molecule type" value="Genomic_DNA"/>
</dbReference>
<evidence type="ECO:0000313" key="2">
    <source>
        <dbReference type="EMBL" id="KAL1792889.1"/>
    </source>
</evidence>
<evidence type="ECO:0000259" key="1">
    <source>
        <dbReference type="Pfam" id="PF14200"/>
    </source>
</evidence>
<dbReference type="Proteomes" id="UP001578633">
    <property type="component" value="Chromosome 9"/>
</dbReference>
<protein>
    <recommendedName>
        <fullName evidence="1">Ricin B lectin domain-containing protein</fullName>
    </recommendedName>
</protein>
<accession>A0ABR3UB62</accession>
<dbReference type="Pfam" id="PF14200">
    <property type="entry name" value="RicinB_lectin_2"/>
    <property type="match status" value="1"/>
</dbReference>
<sequence>MSDYTGPGMYEILPKHAPEMSLNVWGGATKAGTPIKLYQRTTGANNTHFEIVSAGGTSAMSEKGDREYHIICANSGLYLCMNDEGGKITSEIRPPLDTAIRWKIAYTGNGAYAINNASSKAKQQLNVRGSGKDSGTEVISYTITDNAANAQFILKAVMA</sequence>
<dbReference type="GeneID" id="96089718"/>